<dbReference type="AlphaFoldDB" id="A0ABD5PXR3"/>
<evidence type="ECO:0008006" key="4">
    <source>
        <dbReference type="Google" id="ProtNLM"/>
    </source>
</evidence>
<gene>
    <name evidence="2" type="ORF">ACFO9K_02040</name>
</gene>
<accession>A0ABD5PXR3</accession>
<evidence type="ECO:0000313" key="2">
    <source>
        <dbReference type="EMBL" id="MFC4823034.1"/>
    </source>
</evidence>
<proteinExistence type="predicted"/>
<keyword evidence="3" id="KW-1185">Reference proteome</keyword>
<dbReference type="Proteomes" id="UP001595945">
    <property type="component" value="Unassembled WGS sequence"/>
</dbReference>
<keyword evidence="1" id="KW-0812">Transmembrane</keyword>
<feature type="transmembrane region" description="Helical" evidence="1">
    <location>
        <begin position="21"/>
        <end position="39"/>
    </location>
</feature>
<keyword evidence="1" id="KW-0472">Membrane</keyword>
<evidence type="ECO:0000313" key="3">
    <source>
        <dbReference type="Proteomes" id="UP001595945"/>
    </source>
</evidence>
<keyword evidence="1" id="KW-1133">Transmembrane helix</keyword>
<reference evidence="2 3" key="1">
    <citation type="journal article" date="2019" name="Int. J. Syst. Evol. Microbiol.">
        <title>The Global Catalogue of Microorganisms (GCM) 10K type strain sequencing project: providing services to taxonomists for standard genome sequencing and annotation.</title>
        <authorList>
            <consortium name="The Broad Institute Genomics Platform"/>
            <consortium name="The Broad Institute Genome Sequencing Center for Infectious Disease"/>
            <person name="Wu L."/>
            <person name="Ma J."/>
        </authorList>
    </citation>
    <scope>NUCLEOTIDE SEQUENCE [LARGE SCALE GENOMIC DNA]</scope>
    <source>
        <strain evidence="2 3">XZYJ18</strain>
    </source>
</reference>
<feature type="transmembrane region" description="Helical" evidence="1">
    <location>
        <begin position="45"/>
        <end position="69"/>
    </location>
</feature>
<protein>
    <recommendedName>
        <fullName evidence="4">Solute:sodium symporter small subunit</fullName>
    </recommendedName>
</protein>
<name>A0ABD5PXR3_9EURY</name>
<comment type="caution">
    <text evidence="2">The sequence shown here is derived from an EMBL/GenBank/DDBJ whole genome shotgun (WGS) entry which is preliminary data.</text>
</comment>
<dbReference type="RefSeq" id="WP_254267465.1">
    <property type="nucleotide sequence ID" value="NZ_CP100400.1"/>
</dbReference>
<evidence type="ECO:0000256" key="1">
    <source>
        <dbReference type="SAM" id="Phobius"/>
    </source>
</evidence>
<dbReference type="EMBL" id="JBHSHT010000001">
    <property type="protein sequence ID" value="MFC4823034.1"/>
    <property type="molecule type" value="Genomic_DNA"/>
</dbReference>
<dbReference type="GeneID" id="73045921"/>
<organism evidence="2 3">
    <name type="scientific">Halorussus aquaticus</name>
    <dbReference type="NCBI Taxonomy" id="2953748"/>
    <lineage>
        <taxon>Archaea</taxon>
        <taxon>Methanobacteriati</taxon>
        <taxon>Methanobacteriota</taxon>
        <taxon>Stenosarchaea group</taxon>
        <taxon>Halobacteria</taxon>
        <taxon>Halobacteriales</taxon>
        <taxon>Haladaptataceae</taxon>
        <taxon>Halorussus</taxon>
    </lineage>
</organism>
<sequence>MSRISARDALEYATRDEFLKLYGVLVVGWVLTLVGQSVATGMTPFGFLLGTLVVIAGLVATLAAAVATLHKILAER</sequence>